<keyword evidence="3" id="KW-1185">Reference proteome</keyword>
<dbReference type="Gene3D" id="1.10.10.10">
    <property type="entry name" value="Winged helix-like DNA-binding domain superfamily/Winged helix DNA-binding domain"/>
    <property type="match status" value="1"/>
</dbReference>
<dbReference type="InterPro" id="IPR036388">
    <property type="entry name" value="WH-like_DNA-bd_sf"/>
</dbReference>
<organism evidence="2 3">
    <name type="scientific">Halogeometricum rufum</name>
    <dbReference type="NCBI Taxonomy" id="553469"/>
    <lineage>
        <taxon>Archaea</taxon>
        <taxon>Methanobacteriati</taxon>
        <taxon>Methanobacteriota</taxon>
        <taxon>Stenosarchaea group</taxon>
        <taxon>Halobacteria</taxon>
        <taxon>Halobacteriales</taxon>
        <taxon>Haloferacaceae</taxon>
        <taxon>Halogeometricum</taxon>
    </lineage>
</organism>
<feature type="compositionally biased region" description="Acidic residues" evidence="1">
    <location>
        <begin position="178"/>
        <end position="192"/>
    </location>
</feature>
<dbReference type="Proteomes" id="UP000198531">
    <property type="component" value="Unassembled WGS sequence"/>
</dbReference>
<evidence type="ECO:0000313" key="2">
    <source>
        <dbReference type="EMBL" id="SFR41850.1"/>
    </source>
</evidence>
<feature type="region of interest" description="Disordered" evidence="1">
    <location>
        <begin position="215"/>
        <end position="238"/>
    </location>
</feature>
<name>A0A1I6GI59_9EURY</name>
<dbReference type="AlphaFoldDB" id="A0A1I6GI59"/>
<evidence type="ECO:0000256" key="1">
    <source>
        <dbReference type="SAM" id="MobiDB-lite"/>
    </source>
</evidence>
<accession>A0A1I6GI59</accession>
<reference evidence="3" key="1">
    <citation type="submission" date="2016-10" db="EMBL/GenBank/DDBJ databases">
        <authorList>
            <person name="Varghese N."/>
            <person name="Submissions S."/>
        </authorList>
    </citation>
    <scope>NUCLEOTIDE SEQUENCE [LARGE SCALE GENOMIC DNA]</scope>
    <source>
        <strain evidence="3">CGMCC 1.7736</strain>
    </source>
</reference>
<protein>
    <submittedName>
        <fullName evidence="2">Uncharacterized protein</fullName>
    </submittedName>
</protein>
<dbReference type="STRING" id="553469.SAMN04487947_1191"/>
<gene>
    <name evidence="2" type="ORF">SAMN04487947_1191</name>
</gene>
<sequence>MSDVQTEWALVCLDCEFEGTLTTDGHPHDHDGPPTEVERTVTKHKGATDESHIVRIEARHADQTDEIDPSLVTDGGQDVPGDVDPEDVVELDEPFISAAESHIHRRQYEDPDPDWENQCTECGDAAHNFRCQSCGLPLCSKHNEMGAGFCSNFTRDEEGRPGCEIGGEFQLAEHMLDDERDGSDEDDQDDDGDAKAVLPDGSWDVGDELDLVHARHSSRARHPAAEGIEVSPTDNESARRYDDLVTDGGQTVNPSRAVLDAVADHTIDRGAPVADVVSNAAERIDITPDRAEEVLDELERRGEVYRPGDGLVRVTPTDGGQDVALVCRNDGAEMQRRSDGGYECPDCEQVVGVRVEVDAA</sequence>
<dbReference type="EMBL" id="FOYT01000001">
    <property type="protein sequence ID" value="SFR41850.1"/>
    <property type="molecule type" value="Genomic_DNA"/>
</dbReference>
<dbReference type="RefSeq" id="WP_089805488.1">
    <property type="nucleotide sequence ID" value="NZ_FOYT01000001.1"/>
</dbReference>
<proteinExistence type="predicted"/>
<evidence type="ECO:0000313" key="3">
    <source>
        <dbReference type="Proteomes" id="UP000198531"/>
    </source>
</evidence>
<feature type="region of interest" description="Disordered" evidence="1">
    <location>
        <begin position="178"/>
        <end position="203"/>
    </location>
</feature>